<dbReference type="PANTHER" id="PTHR45791:SF6">
    <property type="entry name" value="CALCIUM AND INTEGRIN BINDING FAMILY MEMBER 2"/>
    <property type="match status" value="1"/>
</dbReference>
<keyword evidence="7" id="KW-0401">Integrin</keyword>
<keyword evidence="3" id="KW-0106">Calcium</keyword>
<dbReference type="GO" id="GO:0007229">
    <property type="term" value="P:integrin-mediated signaling pathway"/>
    <property type="evidence" value="ECO:0007669"/>
    <property type="project" value="UniProtKB-KW"/>
</dbReference>
<dbReference type="Gene3D" id="1.10.238.10">
    <property type="entry name" value="EF-hand"/>
    <property type="match status" value="2"/>
</dbReference>
<dbReference type="InterPro" id="IPR002048">
    <property type="entry name" value="EF_hand_dom"/>
</dbReference>
<dbReference type="PROSITE" id="PS00018">
    <property type="entry name" value="EF_HAND_1"/>
    <property type="match status" value="2"/>
</dbReference>
<dbReference type="InterPro" id="IPR018247">
    <property type="entry name" value="EF_Hand_1_Ca_BS"/>
</dbReference>
<accession>A0A4Y2IMC3</accession>
<evidence type="ECO:0000256" key="4">
    <source>
        <dbReference type="ARBA" id="ARBA00022842"/>
    </source>
</evidence>
<evidence type="ECO:0000259" key="6">
    <source>
        <dbReference type="PROSITE" id="PS50222"/>
    </source>
</evidence>
<evidence type="ECO:0000256" key="1">
    <source>
        <dbReference type="ARBA" id="ARBA00022723"/>
    </source>
</evidence>
<keyword evidence="2" id="KW-0677">Repeat</keyword>
<dbReference type="Proteomes" id="UP000499080">
    <property type="component" value="Unassembled WGS sequence"/>
</dbReference>
<evidence type="ECO:0000256" key="3">
    <source>
        <dbReference type="ARBA" id="ARBA00022837"/>
    </source>
</evidence>
<sequence>MTRTTPELAPPSPSFRATPTGGRLATTYDLACNRPHARRIFGGIGFRACDPPVPRVFKRYRELDPHHVPQVMTGDEAHTITVPLEKVEKMPELKENPFRQRICKVFSNDGSGNLTFDDFLDMFSVFSEQAPRNVKQVYAFKIYDYDGDQFIGPKDLEQAVTALTRAELNEEEVGIVVEKVLDEGDLDDDGKLSFMEFEAVISKAPDFLG</sequence>
<proteinExistence type="predicted"/>
<dbReference type="InterPro" id="IPR051433">
    <property type="entry name" value="CIBP"/>
</dbReference>
<feature type="domain" description="EF-hand" evidence="6">
    <location>
        <begin position="94"/>
        <end position="129"/>
    </location>
</feature>
<dbReference type="SUPFAM" id="SSF47473">
    <property type="entry name" value="EF-hand"/>
    <property type="match status" value="1"/>
</dbReference>
<dbReference type="PROSITE" id="PS50222">
    <property type="entry name" value="EF_HAND_2"/>
    <property type="match status" value="3"/>
</dbReference>
<keyword evidence="1" id="KW-0479">Metal-binding</keyword>
<dbReference type="AlphaFoldDB" id="A0A4Y2IMC3"/>
<feature type="domain" description="EF-hand" evidence="6">
    <location>
        <begin position="172"/>
        <end position="207"/>
    </location>
</feature>
<keyword evidence="8" id="KW-1185">Reference proteome</keyword>
<dbReference type="GO" id="GO:0055074">
    <property type="term" value="P:calcium ion homeostasis"/>
    <property type="evidence" value="ECO:0007669"/>
    <property type="project" value="TreeGrafter"/>
</dbReference>
<comment type="caution">
    <text evidence="7">The sequence shown here is derived from an EMBL/GenBank/DDBJ whole genome shotgun (WGS) entry which is preliminary data.</text>
</comment>
<gene>
    <name evidence="7" type="primary">Cib3</name>
    <name evidence="7" type="ORF">AVEN_129800_1</name>
</gene>
<dbReference type="SMART" id="SM00054">
    <property type="entry name" value="EFh"/>
    <property type="match status" value="3"/>
</dbReference>
<keyword evidence="4" id="KW-0460">Magnesium</keyword>
<feature type="region of interest" description="Disordered" evidence="5">
    <location>
        <begin position="1"/>
        <end position="21"/>
    </location>
</feature>
<evidence type="ECO:0000256" key="5">
    <source>
        <dbReference type="SAM" id="MobiDB-lite"/>
    </source>
</evidence>
<reference evidence="7 8" key="1">
    <citation type="journal article" date="2019" name="Sci. Rep.">
        <title>Orb-weaving spider Araneus ventricosus genome elucidates the spidroin gene catalogue.</title>
        <authorList>
            <person name="Kono N."/>
            <person name="Nakamura H."/>
            <person name="Ohtoshi R."/>
            <person name="Moran D.A.P."/>
            <person name="Shinohara A."/>
            <person name="Yoshida Y."/>
            <person name="Fujiwara M."/>
            <person name="Mori M."/>
            <person name="Tomita M."/>
            <person name="Arakawa K."/>
        </authorList>
    </citation>
    <scope>NUCLEOTIDE SEQUENCE [LARGE SCALE GENOMIC DNA]</scope>
</reference>
<dbReference type="OrthoDB" id="114727at2759"/>
<dbReference type="GO" id="GO:0000287">
    <property type="term" value="F:magnesium ion binding"/>
    <property type="evidence" value="ECO:0007669"/>
    <property type="project" value="TreeGrafter"/>
</dbReference>
<feature type="domain" description="EF-hand" evidence="6">
    <location>
        <begin position="139"/>
        <end position="166"/>
    </location>
</feature>
<name>A0A4Y2IMC3_ARAVE</name>
<dbReference type="GO" id="GO:0005509">
    <property type="term" value="F:calcium ion binding"/>
    <property type="evidence" value="ECO:0007669"/>
    <property type="project" value="InterPro"/>
</dbReference>
<dbReference type="Pfam" id="PF13499">
    <property type="entry name" value="EF-hand_7"/>
    <property type="match status" value="1"/>
</dbReference>
<dbReference type="FunFam" id="1.10.238.10:FF:000035">
    <property type="entry name" value="Calcium and integrin-binding family member 2"/>
    <property type="match status" value="1"/>
</dbReference>
<organism evidence="7 8">
    <name type="scientific">Araneus ventricosus</name>
    <name type="common">Orbweaver spider</name>
    <name type="synonym">Epeira ventricosa</name>
    <dbReference type="NCBI Taxonomy" id="182803"/>
    <lineage>
        <taxon>Eukaryota</taxon>
        <taxon>Metazoa</taxon>
        <taxon>Ecdysozoa</taxon>
        <taxon>Arthropoda</taxon>
        <taxon>Chelicerata</taxon>
        <taxon>Arachnida</taxon>
        <taxon>Araneae</taxon>
        <taxon>Araneomorphae</taxon>
        <taxon>Entelegynae</taxon>
        <taxon>Araneoidea</taxon>
        <taxon>Araneidae</taxon>
        <taxon>Araneus</taxon>
    </lineage>
</organism>
<evidence type="ECO:0000313" key="7">
    <source>
        <dbReference type="EMBL" id="GBM78740.1"/>
    </source>
</evidence>
<dbReference type="PANTHER" id="PTHR45791">
    <property type="entry name" value="CALCIUM AND INTEGRIN BINDING FAMILY MEMBER 2"/>
    <property type="match status" value="1"/>
</dbReference>
<evidence type="ECO:0000256" key="2">
    <source>
        <dbReference type="ARBA" id="ARBA00022737"/>
    </source>
</evidence>
<dbReference type="InterPro" id="IPR011992">
    <property type="entry name" value="EF-hand-dom_pair"/>
</dbReference>
<dbReference type="EMBL" id="BGPR01002776">
    <property type="protein sequence ID" value="GBM78740.1"/>
    <property type="molecule type" value="Genomic_DNA"/>
</dbReference>
<evidence type="ECO:0000313" key="8">
    <source>
        <dbReference type="Proteomes" id="UP000499080"/>
    </source>
</evidence>
<protein>
    <submittedName>
        <fullName evidence="7">Calcium and integrin-binding family member 3</fullName>
    </submittedName>
</protein>